<dbReference type="GO" id="GO:0005737">
    <property type="term" value="C:cytoplasm"/>
    <property type="evidence" value="ECO:0007669"/>
    <property type="project" value="InterPro"/>
</dbReference>
<dbReference type="EC" id="2.7.11.5" evidence="13"/>
<dbReference type="Pfam" id="PF06315">
    <property type="entry name" value="AceK_kinase"/>
    <property type="match status" value="1"/>
</dbReference>
<reference evidence="13 14" key="1">
    <citation type="submission" date="2013-02" db="EMBL/GenBank/DDBJ databases">
        <title>A novel strain isolated from Lonar lake, Maharashtra, India.</title>
        <authorList>
            <person name="Singh A."/>
        </authorList>
    </citation>
    <scope>NUCLEOTIDE SEQUENCE [LARGE SCALE GENOMIC DNA]</scope>
    <source>
        <strain evidence="13 14">AK24</strain>
    </source>
</reference>
<dbReference type="GO" id="GO:0006097">
    <property type="term" value="P:glyoxylate cycle"/>
    <property type="evidence" value="ECO:0007669"/>
    <property type="project" value="UniProtKB-KW"/>
</dbReference>
<keyword evidence="10" id="KW-0904">Protein phosphatase</keyword>
<dbReference type="Proteomes" id="UP000013909">
    <property type="component" value="Unassembled WGS sequence"/>
</dbReference>
<keyword evidence="6" id="KW-0547">Nucleotide-binding</keyword>
<evidence type="ECO:0000256" key="3">
    <source>
        <dbReference type="ARBA" id="ARBA00022527"/>
    </source>
</evidence>
<dbReference type="InterPro" id="IPR046855">
    <property type="entry name" value="AceK_kinase"/>
</dbReference>
<dbReference type="STRING" id="1232681.ADIS_3664"/>
<keyword evidence="2" id="KW-0963">Cytoplasm</keyword>
<protein>
    <submittedName>
        <fullName evidence="13">Isocitrate dehydrogenase phosphatase /kinase</fullName>
        <ecNumber evidence="13">2.7.11.5</ecNumber>
        <ecNumber evidence="13">3.1.3.-</ecNumber>
    </submittedName>
</protein>
<keyword evidence="9" id="KW-0067">ATP-binding</keyword>
<dbReference type="GO" id="GO:0008772">
    <property type="term" value="F:[isocitrate dehydrogenase (NADP+)] kinase activity"/>
    <property type="evidence" value="ECO:0007669"/>
    <property type="project" value="UniProtKB-EC"/>
</dbReference>
<feature type="domain" description="Isocitrate dehydrogenase kinase/phosphatase (AceK) regulatory" evidence="12">
    <location>
        <begin position="15"/>
        <end position="311"/>
    </location>
</feature>
<keyword evidence="7 13" id="KW-0418">Kinase</keyword>
<dbReference type="EC" id="3.1.3.-" evidence="13"/>
<dbReference type="GO" id="GO:0005524">
    <property type="term" value="F:ATP binding"/>
    <property type="evidence" value="ECO:0007669"/>
    <property type="project" value="UniProtKB-KW"/>
</dbReference>
<evidence type="ECO:0000259" key="12">
    <source>
        <dbReference type="Pfam" id="PF20423"/>
    </source>
</evidence>
<comment type="caution">
    <text evidence="13">The sequence shown here is derived from an EMBL/GenBank/DDBJ whole genome shotgun (WGS) entry which is preliminary data.</text>
</comment>
<evidence type="ECO:0000256" key="9">
    <source>
        <dbReference type="ARBA" id="ARBA00022840"/>
    </source>
</evidence>
<evidence type="ECO:0000256" key="7">
    <source>
        <dbReference type="ARBA" id="ARBA00022777"/>
    </source>
</evidence>
<accession>R7ZNZ4</accession>
<evidence type="ECO:0000259" key="11">
    <source>
        <dbReference type="Pfam" id="PF06315"/>
    </source>
</evidence>
<evidence type="ECO:0000256" key="4">
    <source>
        <dbReference type="ARBA" id="ARBA00022532"/>
    </source>
</evidence>
<dbReference type="InterPro" id="IPR046854">
    <property type="entry name" value="AceK_regulatory"/>
</dbReference>
<proteinExistence type="inferred from homology"/>
<dbReference type="GO" id="GO:0004674">
    <property type="term" value="F:protein serine/threonine kinase activity"/>
    <property type="evidence" value="ECO:0007669"/>
    <property type="project" value="UniProtKB-KW"/>
</dbReference>
<dbReference type="EMBL" id="AQHR01000096">
    <property type="protein sequence ID" value="EON75773.1"/>
    <property type="molecule type" value="Genomic_DNA"/>
</dbReference>
<evidence type="ECO:0000256" key="6">
    <source>
        <dbReference type="ARBA" id="ARBA00022741"/>
    </source>
</evidence>
<evidence type="ECO:0000256" key="1">
    <source>
        <dbReference type="ARBA" id="ARBA00022435"/>
    </source>
</evidence>
<keyword evidence="1" id="KW-0329">Glyoxylate bypass</keyword>
<dbReference type="GO" id="GO:0006099">
    <property type="term" value="P:tricarboxylic acid cycle"/>
    <property type="evidence" value="ECO:0007669"/>
    <property type="project" value="UniProtKB-KW"/>
</dbReference>
<dbReference type="GO" id="GO:0006006">
    <property type="term" value="P:glucose metabolic process"/>
    <property type="evidence" value="ECO:0007669"/>
    <property type="project" value="InterPro"/>
</dbReference>
<evidence type="ECO:0000256" key="10">
    <source>
        <dbReference type="ARBA" id="ARBA00022912"/>
    </source>
</evidence>
<dbReference type="Pfam" id="PF20423">
    <property type="entry name" value="AceK_regulatory"/>
    <property type="match status" value="1"/>
</dbReference>
<sequence>MNQSDNLLINRLISEILSGYESYIDQFNAFSRLAPVNFRDRNWNELQQNHKKRLRLYKDLLHINIHNCKALLGTRAGDRSLWSMAKSRFSHSIGGRPDEELAESFFNSVIRKVVPNLSIDNAIMFVHPGTARKEPDPDASLFYTYPSEWELTRIFRQLLVDFDFGVPFFNKAEDIEFLEKGFREVILTRYLASEETTIQVLKNVFYRNKAAYLIGRIFIGGKWMPFLIPFVHNEKGVFVDTLIFNPNIMSGIFSYTRSYFMAEIKIPAQVISFLTSVIKNKKKHELYNAIGFNKHGKTEFYRDFLDHLASSSDQFILAPGIKGMVMTVFTLPSYNIVFKLIKDHFDPPKNMTRQQVREKYKLVSLHDRVGRMADTHEFEDFHIPLERIHPELLLELKNTANSLLEQRGDTLVIKHLYTERRMEPLNLFLEKCSLEEAKQAVEEYGNSIMQLAQANIFPGDMMVKNFGVTRQRRVVFYDYDEIEFMRDMNFRKKPRPETFEQIYASEPWYDIAPNDVFPEDFKRFMIGRTDVRDHFFEVHKHLFDPNHWKSIQDKLNQGELIHAFPYPESIRFRPHEKI</sequence>
<organism evidence="13 14">
    <name type="scientific">Lunatimonas lonarensis</name>
    <dbReference type="NCBI Taxonomy" id="1232681"/>
    <lineage>
        <taxon>Bacteria</taxon>
        <taxon>Pseudomonadati</taxon>
        <taxon>Bacteroidota</taxon>
        <taxon>Cytophagia</taxon>
        <taxon>Cytophagales</taxon>
        <taxon>Cyclobacteriaceae</taxon>
    </lineage>
</organism>
<dbReference type="InterPro" id="IPR010452">
    <property type="entry name" value="Isocitrate_DH_AceK"/>
</dbReference>
<keyword evidence="8 13" id="KW-0378">Hydrolase</keyword>
<dbReference type="PATRIC" id="fig|1288963.3.peg.3658"/>
<dbReference type="NCBIfam" id="NF002804">
    <property type="entry name" value="PRK02946.1"/>
    <property type="match status" value="1"/>
</dbReference>
<dbReference type="OrthoDB" id="5287793at2"/>
<evidence type="ECO:0000256" key="2">
    <source>
        <dbReference type="ARBA" id="ARBA00022490"/>
    </source>
</evidence>
<gene>
    <name evidence="13" type="ORF">ADIS_3664</name>
</gene>
<keyword evidence="14" id="KW-1185">Reference proteome</keyword>
<evidence type="ECO:0000256" key="8">
    <source>
        <dbReference type="ARBA" id="ARBA00022801"/>
    </source>
</evidence>
<dbReference type="PIRSF" id="PIRSF000719">
    <property type="entry name" value="AceK"/>
    <property type="match status" value="1"/>
</dbReference>
<evidence type="ECO:0000313" key="14">
    <source>
        <dbReference type="Proteomes" id="UP000013909"/>
    </source>
</evidence>
<keyword evidence="5 13" id="KW-0808">Transferase</keyword>
<keyword evidence="4" id="KW-0816">Tricarboxylic acid cycle</keyword>
<dbReference type="PANTHER" id="PTHR39559:SF1">
    <property type="entry name" value="ISOCITRATE DEHYDROGENASE KINASE_PHOSPHATASE"/>
    <property type="match status" value="1"/>
</dbReference>
<keyword evidence="3" id="KW-0723">Serine/threonine-protein kinase</keyword>
<dbReference type="AlphaFoldDB" id="R7ZNZ4"/>
<evidence type="ECO:0000313" key="13">
    <source>
        <dbReference type="EMBL" id="EON75773.1"/>
    </source>
</evidence>
<feature type="domain" description="Isocitrate dehydrogenase kinase/phosphatase (AceK) kinase" evidence="11">
    <location>
        <begin position="313"/>
        <end position="568"/>
    </location>
</feature>
<dbReference type="RefSeq" id="WP_010855795.1">
    <property type="nucleotide sequence ID" value="NZ_AQHR01000096.1"/>
</dbReference>
<name>R7ZNZ4_9BACT</name>
<evidence type="ECO:0000256" key="5">
    <source>
        <dbReference type="ARBA" id="ARBA00022679"/>
    </source>
</evidence>
<dbReference type="HAMAP" id="MF_00747">
    <property type="entry name" value="AceK"/>
    <property type="match status" value="1"/>
</dbReference>
<dbReference type="GO" id="GO:0016208">
    <property type="term" value="F:AMP binding"/>
    <property type="evidence" value="ECO:0007669"/>
    <property type="project" value="TreeGrafter"/>
</dbReference>
<dbReference type="PANTHER" id="PTHR39559">
    <property type="match status" value="1"/>
</dbReference>
<dbReference type="GO" id="GO:0004721">
    <property type="term" value="F:phosphoprotein phosphatase activity"/>
    <property type="evidence" value="ECO:0007669"/>
    <property type="project" value="UniProtKB-KW"/>
</dbReference>